<dbReference type="AlphaFoldDB" id="A0A834H4C3"/>
<evidence type="ECO:0000256" key="1">
    <source>
        <dbReference type="SAM" id="MobiDB-lite"/>
    </source>
</evidence>
<proteinExistence type="predicted"/>
<accession>A0A834H4C3</accession>
<evidence type="ECO:0000313" key="3">
    <source>
        <dbReference type="Proteomes" id="UP000626092"/>
    </source>
</evidence>
<dbReference type="EMBL" id="WJXA01000004">
    <property type="protein sequence ID" value="KAF7146823.1"/>
    <property type="molecule type" value="Genomic_DNA"/>
</dbReference>
<name>A0A834H4C3_RHOSS</name>
<feature type="region of interest" description="Disordered" evidence="1">
    <location>
        <begin position="42"/>
        <end position="78"/>
    </location>
</feature>
<keyword evidence="3" id="KW-1185">Reference proteome</keyword>
<sequence>MGDDGMTISFHCPHGFDRPRAGLRRVAHILLGYTPLYTGGLNLRPEPRTQHPFPVPELPADQNAGPSSPINRRHPHHQPAVITVAAQQGEIELPEGIP</sequence>
<organism evidence="2 3">
    <name type="scientific">Rhododendron simsii</name>
    <name type="common">Sims's rhododendron</name>
    <dbReference type="NCBI Taxonomy" id="118357"/>
    <lineage>
        <taxon>Eukaryota</taxon>
        <taxon>Viridiplantae</taxon>
        <taxon>Streptophyta</taxon>
        <taxon>Embryophyta</taxon>
        <taxon>Tracheophyta</taxon>
        <taxon>Spermatophyta</taxon>
        <taxon>Magnoliopsida</taxon>
        <taxon>eudicotyledons</taxon>
        <taxon>Gunneridae</taxon>
        <taxon>Pentapetalae</taxon>
        <taxon>asterids</taxon>
        <taxon>Ericales</taxon>
        <taxon>Ericaceae</taxon>
        <taxon>Ericoideae</taxon>
        <taxon>Rhodoreae</taxon>
        <taxon>Rhododendron</taxon>
    </lineage>
</organism>
<evidence type="ECO:0000313" key="2">
    <source>
        <dbReference type="EMBL" id="KAF7146823.1"/>
    </source>
</evidence>
<dbReference type="OrthoDB" id="10608485at2759"/>
<gene>
    <name evidence="2" type="ORF">RHSIM_Rhsim04G0164600</name>
</gene>
<protein>
    <submittedName>
        <fullName evidence="2">Uncharacterized protein</fullName>
    </submittedName>
</protein>
<dbReference type="Proteomes" id="UP000626092">
    <property type="component" value="Unassembled WGS sequence"/>
</dbReference>
<comment type="caution">
    <text evidence="2">The sequence shown here is derived from an EMBL/GenBank/DDBJ whole genome shotgun (WGS) entry which is preliminary data.</text>
</comment>
<reference evidence="2" key="1">
    <citation type="submission" date="2019-11" db="EMBL/GenBank/DDBJ databases">
        <authorList>
            <person name="Liu Y."/>
            <person name="Hou J."/>
            <person name="Li T.-Q."/>
            <person name="Guan C.-H."/>
            <person name="Wu X."/>
            <person name="Wu H.-Z."/>
            <person name="Ling F."/>
            <person name="Zhang R."/>
            <person name="Shi X.-G."/>
            <person name="Ren J.-P."/>
            <person name="Chen E.-F."/>
            <person name="Sun J.-M."/>
        </authorList>
    </citation>
    <scope>NUCLEOTIDE SEQUENCE</scope>
    <source>
        <strain evidence="2">Adult_tree_wgs_1</strain>
        <tissue evidence="2">Leaves</tissue>
    </source>
</reference>